<comment type="caution">
    <text evidence="2">The sequence shown here is derived from an EMBL/GenBank/DDBJ whole genome shotgun (WGS) entry which is preliminary data.</text>
</comment>
<keyword evidence="1" id="KW-1133">Transmembrane helix</keyword>
<sequence>MGAAGCAIWLPQIHKDSLRRRKPKMRSMAAYLVQHTICTIVISPALLKFKFADTFRKVALKCMPETASNDSYHGPEGYPNYQLQ</sequence>
<reference evidence="2" key="1">
    <citation type="submission" date="2022-12" db="EMBL/GenBank/DDBJ databases">
        <authorList>
            <person name="Petersen C."/>
        </authorList>
    </citation>
    <scope>NUCLEOTIDE SEQUENCE</scope>
    <source>
        <strain evidence="2">IBT 29677</strain>
    </source>
</reference>
<keyword evidence="1" id="KW-0812">Transmembrane</keyword>
<evidence type="ECO:0000256" key="1">
    <source>
        <dbReference type="SAM" id="Phobius"/>
    </source>
</evidence>
<feature type="transmembrane region" description="Helical" evidence="1">
    <location>
        <begin position="28"/>
        <end position="47"/>
    </location>
</feature>
<dbReference type="EMBL" id="JAPZBU010000009">
    <property type="protein sequence ID" value="KAJ5387488.1"/>
    <property type="molecule type" value="Genomic_DNA"/>
</dbReference>
<keyword evidence="1" id="KW-0472">Membrane</keyword>
<organism evidence="2 3">
    <name type="scientific">Penicillium cosmopolitanum</name>
    <dbReference type="NCBI Taxonomy" id="1131564"/>
    <lineage>
        <taxon>Eukaryota</taxon>
        <taxon>Fungi</taxon>
        <taxon>Dikarya</taxon>
        <taxon>Ascomycota</taxon>
        <taxon>Pezizomycotina</taxon>
        <taxon>Eurotiomycetes</taxon>
        <taxon>Eurotiomycetidae</taxon>
        <taxon>Eurotiales</taxon>
        <taxon>Aspergillaceae</taxon>
        <taxon>Penicillium</taxon>
    </lineage>
</organism>
<keyword evidence="3" id="KW-1185">Reference proteome</keyword>
<dbReference type="GeneID" id="81373646"/>
<protein>
    <submittedName>
        <fullName evidence="2">Uncharacterized protein</fullName>
    </submittedName>
</protein>
<dbReference type="Proteomes" id="UP001147747">
    <property type="component" value="Unassembled WGS sequence"/>
</dbReference>
<dbReference type="RefSeq" id="XP_056485286.1">
    <property type="nucleotide sequence ID" value="XM_056634666.1"/>
</dbReference>
<evidence type="ECO:0000313" key="3">
    <source>
        <dbReference type="Proteomes" id="UP001147747"/>
    </source>
</evidence>
<evidence type="ECO:0000313" key="2">
    <source>
        <dbReference type="EMBL" id="KAJ5387488.1"/>
    </source>
</evidence>
<proteinExistence type="predicted"/>
<reference evidence="2" key="2">
    <citation type="journal article" date="2023" name="IMA Fungus">
        <title>Comparative genomic study of the Penicillium genus elucidates a diverse pangenome and 15 lateral gene transfer events.</title>
        <authorList>
            <person name="Petersen C."/>
            <person name="Sorensen T."/>
            <person name="Nielsen M.R."/>
            <person name="Sondergaard T.E."/>
            <person name="Sorensen J.L."/>
            <person name="Fitzpatrick D.A."/>
            <person name="Frisvad J.C."/>
            <person name="Nielsen K.L."/>
        </authorList>
    </citation>
    <scope>NUCLEOTIDE SEQUENCE</scope>
    <source>
        <strain evidence="2">IBT 29677</strain>
    </source>
</reference>
<name>A0A9W9VQJ3_9EURO</name>
<accession>A0A9W9VQJ3</accession>
<gene>
    <name evidence="2" type="ORF">N7509_010029</name>
</gene>
<dbReference type="AlphaFoldDB" id="A0A9W9VQJ3"/>